<proteinExistence type="predicted"/>
<evidence type="ECO:0000313" key="2">
    <source>
        <dbReference type="Proteomes" id="UP000596660"/>
    </source>
</evidence>
<organism evidence="1 2">
    <name type="scientific">Chenopodium quinoa</name>
    <name type="common">Quinoa</name>
    <dbReference type="NCBI Taxonomy" id="63459"/>
    <lineage>
        <taxon>Eukaryota</taxon>
        <taxon>Viridiplantae</taxon>
        <taxon>Streptophyta</taxon>
        <taxon>Embryophyta</taxon>
        <taxon>Tracheophyta</taxon>
        <taxon>Spermatophyta</taxon>
        <taxon>Magnoliopsida</taxon>
        <taxon>eudicotyledons</taxon>
        <taxon>Gunneridae</taxon>
        <taxon>Pentapetalae</taxon>
        <taxon>Caryophyllales</taxon>
        <taxon>Chenopodiaceae</taxon>
        <taxon>Chenopodioideae</taxon>
        <taxon>Atripliceae</taxon>
        <taxon>Chenopodium</taxon>
    </lineage>
</organism>
<dbReference type="Proteomes" id="UP000596660">
    <property type="component" value="Unplaced"/>
</dbReference>
<protein>
    <submittedName>
        <fullName evidence="1">Uncharacterized protein</fullName>
    </submittedName>
</protein>
<keyword evidence="2" id="KW-1185">Reference proteome</keyword>
<sequence>MTNLESCIPDTKLSPLVEGKWSFSTSTEHSIWLLLDGELTAVKYNVHYVTYKTLPFCLLRADAIAKFISVVANSAIEILERRDRFCPQQLQATVSNQLQQLAASIQKPGLTLLKFKSKHAGNGDLQELETA</sequence>
<dbReference type="AlphaFoldDB" id="A0A803LHD1"/>
<reference evidence="1" key="1">
    <citation type="journal article" date="2017" name="Nature">
        <title>The genome of Chenopodium quinoa.</title>
        <authorList>
            <person name="Jarvis D.E."/>
            <person name="Ho Y.S."/>
            <person name="Lightfoot D.J."/>
            <person name="Schmoeckel S.M."/>
            <person name="Li B."/>
            <person name="Borm T.J.A."/>
            <person name="Ohyanagi H."/>
            <person name="Mineta K."/>
            <person name="Michell C.T."/>
            <person name="Saber N."/>
            <person name="Kharbatia N.M."/>
            <person name="Rupper R.R."/>
            <person name="Sharp A.R."/>
            <person name="Dally N."/>
            <person name="Boughton B.A."/>
            <person name="Woo Y.H."/>
            <person name="Gao G."/>
            <person name="Schijlen E.G.W.M."/>
            <person name="Guo X."/>
            <person name="Momin A.A."/>
            <person name="Negrao S."/>
            <person name="Al-Babili S."/>
            <person name="Gehring C."/>
            <person name="Roessner U."/>
            <person name="Jung C."/>
            <person name="Murphy K."/>
            <person name="Arold S.T."/>
            <person name="Gojobori T."/>
            <person name="van der Linden C.G."/>
            <person name="van Loo E.N."/>
            <person name="Jellen E.N."/>
            <person name="Maughan P.J."/>
            <person name="Tester M."/>
        </authorList>
    </citation>
    <scope>NUCLEOTIDE SEQUENCE [LARGE SCALE GENOMIC DNA]</scope>
    <source>
        <strain evidence="1">cv. PI 614886</strain>
    </source>
</reference>
<dbReference type="EnsemblPlants" id="AUR62013378-RA">
    <property type="protein sequence ID" value="AUR62013378-RA:cds"/>
    <property type="gene ID" value="AUR62013378"/>
</dbReference>
<dbReference type="Gramene" id="AUR62013378-RA">
    <property type="protein sequence ID" value="AUR62013378-RA:cds"/>
    <property type="gene ID" value="AUR62013378"/>
</dbReference>
<reference evidence="1" key="2">
    <citation type="submission" date="2021-03" db="UniProtKB">
        <authorList>
            <consortium name="EnsemblPlants"/>
        </authorList>
    </citation>
    <scope>IDENTIFICATION</scope>
</reference>
<evidence type="ECO:0000313" key="1">
    <source>
        <dbReference type="EnsemblPlants" id="AUR62013378-RA:cds"/>
    </source>
</evidence>
<name>A0A803LHD1_CHEQI</name>
<accession>A0A803LHD1</accession>